<evidence type="ECO:0000313" key="2">
    <source>
        <dbReference type="Proteomes" id="UP000027602"/>
    </source>
</evidence>
<sequence length="421" mass="46635">MIDKLMDNHWFLKIISLVLAVLLFSSVPDMEKATNENLPSKNNVETITDVPVKSYYDTENFVVSGVPEKVNVTIQGPKNIVQMTKSLRNFEAYVDLSNAEIGTQRVPIKIRDISDKLKVKVEPSYAKVNVQERVTKEFKVEAEFNKNLLEDGYVSEEPIVEPNTVKITGAKDVIDRISYVIATLDIEGYINGTVTREATIQALDKKLNKLDVNVDPETVTVTVPVKSSSKAVPIKIVQKGTPPEGVSINSVSIDKKEATIFAKPEVLDQTDSVRVEVDVSNIQKDTELTVPVIISKGILKVDPKTVKVKINVDDKVDDNKVNDEKDEEKTLSNLPIKTEGLNEKYKVAFLDPASATANLTIIGSSDIIKTISEDDFSLFIDVSNLSKGNHELDIQVKGPKNVKWKLAKETAKISITENDKA</sequence>
<name>I3E3Y4_BACMM</name>
<dbReference type="STRING" id="796606.BMMGA3_01010"/>
<dbReference type="eggNOG" id="COG4856">
    <property type="taxonomic scope" value="Bacteria"/>
</dbReference>
<protein>
    <recommendedName>
        <fullName evidence="3">YbbR family protein</fullName>
    </recommendedName>
</protein>
<accession>I3E3Y4</accession>
<dbReference type="HOGENOM" id="CLU_039811_3_1_9"/>
<proteinExistence type="predicted"/>
<organism evidence="1 2">
    <name type="scientific">Bacillus methanolicus (strain MGA3 / ATCC 53907)</name>
    <dbReference type="NCBI Taxonomy" id="796606"/>
    <lineage>
        <taxon>Bacteria</taxon>
        <taxon>Bacillati</taxon>
        <taxon>Bacillota</taxon>
        <taxon>Bacilli</taxon>
        <taxon>Bacillales</taxon>
        <taxon>Bacillaceae</taxon>
        <taxon>Bacillus</taxon>
    </lineage>
</organism>
<dbReference type="Gene3D" id="2.170.120.30">
    <property type="match status" value="2"/>
</dbReference>
<dbReference type="PANTHER" id="PTHR37804">
    <property type="entry name" value="CDAA REGULATORY PROTEIN CDAR"/>
    <property type="match status" value="1"/>
</dbReference>
<dbReference type="PANTHER" id="PTHR37804:SF1">
    <property type="entry name" value="CDAA REGULATORY PROTEIN CDAR"/>
    <property type="match status" value="1"/>
</dbReference>
<evidence type="ECO:0000313" key="1">
    <source>
        <dbReference type="EMBL" id="AIE58692.1"/>
    </source>
</evidence>
<gene>
    <name evidence="1" type="ORF">BMMGA3_01010</name>
</gene>
<dbReference type="Gene3D" id="2.170.120.40">
    <property type="entry name" value="YbbR-like domain"/>
    <property type="match status" value="2"/>
</dbReference>
<reference evidence="1 2" key="1">
    <citation type="journal article" date="2015" name="BMC Genomics">
        <title>Transcriptome analysis of thermophilic methylotrophic Bacillus methanolicus MGA3 using RNA-sequencing provides detailed insights into its previously uncharted transcriptional landscape.</title>
        <authorList>
            <person name="Irla M."/>
            <person name="Neshat A."/>
            <person name="Brautaset T."/>
            <person name="Ruckert C."/>
            <person name="Kalinowski J."/>
            <person name="Wendisch V.F."/>
        </authorList>
    </citation>
    <scope>NUCLEOTIDE SEQUENCE [LARGE SCALE GENOMIC DNA]</scope>
    <source>
        <strain evidence="2">MGA3 / ATCC 53907</strain>
    </source>
</reference>
<dbReference type="Pfam" id="PF07949">
    <property type="entry name" value="YbbR"/>
    <property type="match status" value="3"/>
</dbReference>
<dbReference type="AlphaFoldDB" id="I3E3Y4"/>
<dbReference type="RefSeq" id="WP_003348543.1">
    <property type="nucleotide sequence ID" value="NZ_ADWW01000003.1"/>
</dbReference>
<dbReference type="KEGG" id="bmet:BMMGA3_01010"/>
<keyword evidence="2" id="KW-1185">Reference proteome</keyword>
<dbReference type="InterPro" id="IPR053154">
    <property type="entry name" value="c-di-AMP_regulator"/>
</dbReference>
<dbReference type="EMBL" id="CP007739">
    <property type="protein sequence ID" value="AIE58692.1"/>
    <property type="molecule type" value="Genomic_DNA"/>
</dbReference>
<dbReference type="Proteomes" id="UP000027602">
    <property type="component" value="Chromosome"/>
</dbReference>
<dbReference type="InterPro" id="IPR012505">
    <property type="entry name" value="YbbR"/>
</dbReference>
<evidence type="ECO:0008006" key="3">
    <source>
        <dbReference type="Google" id="ProtNLM"/>
    </source>
</evidence>